<accession>A0A4R9G6N6</accession>
<dbReference type="PANTHER" id="PTHR10426:SF88">
    <property type="entry name" value="ADIPOCYTE PLASMA MEMBRANE-ASSOCIATED PROTEIN HEMOMUCIN-RELATED"/>
    <property type="match status" value="1"/>
</dbReference>
<evidence type="ECO:0000256" key="3">
    <source>
        <dbReference type="ARBA" id="ARBA00023180"/>
    </source>
</evidence>
<keyword evidence="4" id="KW-0812">Transmembrane</keyword>
<dbReference type="GO" id="GO:0016787">
    <property type="term" value="F:hydrolase activity"/>
    <property type="evidence" value="ECO:0007669"/>
    <property type="project" value="TreeGrafter"/>
</dbReference>
<dbReference type="Pfam" id="PF20067">
    <property type="entry name" value="SSL_N"/>
    <property type="match status" value="1"/>
</dbReference>
<dbReference type="Gene3D" id="2.120.10.30">
    <property type="entry name" value="TolB, C-terminal domain"/>
    <property type="match status" value="1"/>
</dbReference>
<evidence type="ECO:0000256" key="2">
    <source>
        <dbReference type="ARBA" id="ARBA00022553"/>
    </source>
</evidence>
<dbReference type="PANTHER" id="PTHR10426">
    <property type="entry name" value="STRICTOSIDINE SYNTHASE-RELATED"/>
    <property type="match status" value="1"/>
</dbReference>
<comment type="caution">
    <text evidence="6">The sequence shown here is derived from an EMBL/GenBank/DDBJ whole genome shotgun (WGS) entry which is preliminary data.</text>
</comment>
<name>A0A4R9G6N6_9LEPT</name>
<organism evidence="6 7">
    <name type="scientific">Leptospira semungkisensis</name>
    <dbReference type="NCBI Taxonomy" id="2484985"/>
    <lineage>
        <taxon>Bacteria</taxon>
        <taxon>Pseudomonadati</taxon>
        <taxon>Spirochaetota</taxon>
        <taxon>Spirochaetia</taxon>
        <taxon>Leptospirales</taxon>
        <taxon>Leptospiraceae</taxon>
        <taxon>Leptospira</taxon>
    </lineage>
</organism>
<keyword evidence="2" id="KW-0597">Phosphoprotein</keyword>
<dbReference type="InterPro" id="IPR011042">
    <property type="entry name" value="6-blade_b-propeller_TolB-like"/>
</dbReference>
<gene>
    <name evidence="6" type="ORF">EHO59_03930</name>
</gene>
<dbReference type="InterPro" id="IPR018119">
    <property type="entry name" value="Strictosidine_synth_cons-reg"/>
</dbReference>
<keyword evidence="7" id="KW-1185">Reference proteome</keyword>
<evidence type="ECO:0000313" key="7">
    <source>
        <dbReference type="Proteomes" id="UP000297453"/>
    </source>
</evidence>
<sequence length="366" mass="40143">MLKFLSTRHILRGLFSILFVLFALGVTLLIGWNKTDPIPYSVNSPISQGERDILLFSKPVNVDSPIKQPFGLAVDAKGSIYTGSSDGNIYRIKTDSVPEVFAKTSGRPLGLAFDGKGNLVACVSGLGLAFYDSAGKENVLVREDSEGNPLKNLYGLVIGFDGTVYFTEVSRKFSYEDSYLEELESQANGRILSYNPRTQEVTAILDGAYHPTGIGLSSSGAFLIYAEKYRHRISRLWLKGKNAGKDEFMITNLPGSPALISSDEENHFWIALSSPRHLGMDKIQDYPVVKKAIAALPSILRPQEGELAYALSISEEGDVLLALANYSTDILGSVTSILQYGGGLILAGNSSEKIWKWKFQTLEMFF</sequence>
<feature type="domain" description="Strictosidine synthase conserved region" evidence="5">
    <location>
        <begin position="161"/>
        <end position="240"/>
    </location>
</feature>
<proteinExistence type="inferred from homology"/>
<evidence type="ECO:0000259" key="5">
    <source>
        <dbReference type="Pfam" id="PF03088"/>
    </source>
</evidence>
<evidence type="ECO:0000256" key="4">
    <source>
        <dbReference type="SAM" id="Phobius"/>
    </source>
</evidence>
<dbReference type="Pfam" id="PF03088">
    <property type="entry name" value="Str_synth"/>
    <property type="match status" value="1"/>
</dbReference>
<keyword evidence="4" id="KW-0472">Membrane</keyword>
<protein>
    <submittedName>
        <fullName evidence="6">SMP-30/gluconolactonase/LRE family protein</fullName>
    </submittedName>
</protein>
<keyword evidence="3" id="KW-0325">Glycoprotein</keyword>
<dbReference type="EMBL" id="RQEP01000005">
    <property type="protein sequence ID" value="TGK07266.1"/>
    <property type="molecule type" value="Genomic_DNA"/>
</dbReference>
<dbReference type="AlphaFoldDB" id="A0A4R9G6N6"/>
<dbReference type="Proteomes" id="UP000297453">
    <property type="component" value="Unassembled WGS sequence"/>
</dbReference>
<dbReference type="RefSeq" id="WP_135584942.1">
    <property type="nucleotide sequence ID" value="NZ_RQEP01000005.1"/>
</dbReference>
<reference evidence="6" key="1">
    <citation type="journal article" date="2019" name="PLoS Negl. Trop. Dis.">
        <title>Revisiting the worldwide diversity of Leptospira species in the environment.</title>
        <authorList>
            <person name="Vincent A.T."/>
            <person name="Schiettekatte O."/>
            <person name="Bourhy P."/>
            <person name="Veyrier F.J."/>
            <person name="Picardeau M."/>
        </authorList>
    </citation>
    <scope>NUCLEOTIDE SEQUENCE [LARGE SCALE GENOMIC DNA]</scope>
    <source>
        <strain evidence="6">SSS9</strain>
    </source>
</reference>
<dbReference type="SUPFAM" id="SSF63829">
    <property type="entry name" value="Calcium-dependent phosphotriesterase"/>
    <property type="match status" value="1"/>
</dbReference>
<evidence type="ECO:0000256" key="1">
    <source>
        <dbReference type="ARBA" id="ARBA00009191"/>
    </source>
</evidence>
<dbReference type="OrthoDB" id="9775406at2"/>
<comment type="similarity">
    <text evidence="1">Belongs to the strictosidine synthase family.</text>
</comment>
<evidence type="ECO:0000313" key="6">
    <source>
        <dbReference type="EMBL" id="TGK07266.1"/>
    </source>
</evidence>
<feature type="transmembrane region" description="Helical" evidence="4">
    <location>
        <begin position="12"/>
        <end position="32"/>
    </location>
</feature>
<keyword evidence="4" id="KW-1133">Transmembrane helix</keyword>